<dbReference type="AlphaFoldDB" id="L5LKF7"/>
<accession>L5LKF7</accession>
<dbReference type="SMART" id="SM00406">
    <property type="entry name" value="IGv"/>
    <property type="match status" value="2"/>
</dbReference>
<dbReference type="InterPro" id="IPR003599">
    <property type="entry name" value="Ig_sub"/>
</dbReference>
<dbReference type="GO" id="GO:0005886">
    <property type="term" value="C:plasma membrane"/>
    <property type="evidence" value="ECO:0007669"/>
    <property type="project" value="UniProtKB-ARBA"/>
</dbReference>
<dbReference type="EMBL" id="KB111010">
    <property type="protein sequence ID" value="ELK26520.1"/>
    <property type="molecule type" value="Genomic_DNA"/>
</dbReference>
<protein>
    <submittedName>
        <fullName evidence="6">Ig heavy chain V-I region HG3</fullName>
    </submittedName>
</protein>
<feature type="region of interest" description="Disordered" evidence="4">
    <location>
        <begin position="253"/>
        <end position="286"/>
    </location>
</feature>
<dbReference type="Pfam" id="PF07686">
    <property type="entry name" value="V-set"/>
    <property type="match status" value="1"/>
</dbReference>
<dbReference type="InterPro" id="IPR013783">
    <property type="entry name" value="Ig-like_fold"/>
</dbReference>
<evidence type="ECO:0000256" key="3">
    <source>
        <dbReference type="ARBA" id="ARBA00043265"/>
    </source>
</evidence>
<keyword evidence="2" id="KW-1064">Adaptive immunity</keyword>
<dbReference type="InterPro" id="IPR036179">
    <property type="entry name" value="Ig-like_dom_sf"/>
</dbReference>
<keyword evidence="7" id="KW-1185">Reference proteome</keyword>
<sequence length="286" mass="31092">MELSSLRAEDTAVYYCARDTTPEEGVTLLLADVLSAHSTALSMDWTWRALVLVAMATGVYSQVQLVQSGAEVRTPGASVKVSCKASGYTFTSYPVHWVQQAPGQGLEWVGMVFPVLGITNYAQKFQGKVSITGDTSTSTAYMELSSLRAEDTAVYYCARHSVLSQVQLQESGPGLMKPSQTLSYTCSVSGYSITSGYYWSWIRQPPGKGLEWIRMKTYVPGPGELPQEPPPPQGPATSWAAATASQLLSTLSPQVAMGQSRMKRFKRPQFSHQGLSGPVGISRERD</sequence>
<dbReference type="GO" id="GO:0002250">
    <property type="term" value="P:adaptive immune response"/>
    <property type="evidence" value="ECO:0007669"/>
    <property type="project" value="UniProtKB-KW"/>
</dbReference>
<dbReference type="GO" id="GO:0005576">
    <property type="term" value="C:extracellular region"/>
    <property type="evidence" value="ECO:0007669"/>
    <property type="project" value="UniProtKB-ARBA"/>
</dbReference>
<evidence type="ECO:0000256" key="2">
    <source>
        <dbReference type="ARBA" id="ARBA00023130"/>
    </source>
</evidence>
<proteinExistence type="predicted"/>
<dbReference type="InterPro" id="IPR013106">
    <property type="entry name" value="Ig_V-set"/>
</dbReference>
<dbReference type="InterPro" id="IPR050199">
    <property type="entry name" value="IgHV"/>
</dbReference>
<dbReference type="FunFam" id="2.60.40.10:FF:000556">
    <property type="entry name" value="Immunoglobulin heavy variable 7-81 (non-functional)"/>
    <property type="match status" value="1"/>
</dbReference>
<evidence type="ECO:0000313" key="6">
    <source>
        <dbReference type="EMBL" id="ELK26520.1"/>
    </source>
</evidence>
<dbReference type="PROSITE" id="PS50835">
    <property type="entry name" value="IG_LIKE"/>
    <property type="match status" value="1"/>
</dbReference>
<dbReference type="Gene3D" id="2.60.40.10">
    <property type="entry name" value="Immunoglobulins"/>
    <property type="match status" value="3"/>
</dbReference>
<feature type="domain" description="Ig-like" evidence="5">
    <location>
        <begin position="61"/>
        <end position="157"/>
    </location>
</feature>
<name>L5LKF7_MYODS</name>
<dbReference type="GO" id="GO:0019814">
    <property type="term" value="C:immunoglobulin complex"/>
    <property type="evidence" value="ECO:0007669"/>
    <property type="project" value="UniProtKB-KW"/>
</dbReference>
<organism evidence="6 7">
    <name type="scientific">Myotis davidii</name>
    <name type="common">David's myotis</name>
    <dbReference type="NCBI Taxonomy" id="225400"/>
    <lineage>
        <taxon>Eukaryota</taxon>
        <taxon>Metazoa</taxon>
        <taxon>Chordata</taxon>
        <taxon>Craniata</taxon>
        <taxon>Vertebrata</taxon>
        <taxon>Euteleostomi</taxon>
        <taxon>Mammalia</taxon>
        <taxon>Eutheria</taxon>
        <taxon>Laurasiatheria</taxon>
        <taxon>Chiroptera</taxon>
        <taxon>Yangochiroptera</taxon>
        <taxon>Vespertilionidae</taxon>
        <taxon>Myotis</taxon>
    </lineage>
</organism>
<dbReference type="SUPFAM" id="SSF48726">
    <property type="entry name" value="Immunoglobulin"/>
    <property type="match status" value="3"/>
</dbReference>
<dbReference type="InterPro" id="IPR007110">
    <property type="entry name" value="Ig-like_dom"/>
</dbReference>
<reference evidence="7" key="1">
    <citation type="journal article" date="2013" name="Science">
        <title>Comparative analysis of bat genomes provides insight into the evolution of flight and immunity.</title>
        <authorList>
            <person name="Zhang G."/>
            <person name="Cowled C."/>
            <person name="Shi Z."/>
            <person name="Huang Z."/>
            <person name="Bishop-Lilly K.A."/>
            <person name="Fang X."/>
            <person name="Wynne J.W."/>
            <person name="Xiong Z."/>
            <person name="Baker M.L."/>
            <person name="Zhao W."/>
            <person name="Tachedjian M."/>
            <person name="Zhu Y."/>
            <person name="Zhou P."/>
            <person name="Jiang X."/>
            <person name="Ng J."/>
            <person name="Yang L."/>
            <person name="Wu L."/>
            <person name="Xiao J."/>
            <person name="Feng Y."/>
            <person name="Chen Y."/>
            <person name="Sun X."/>
            <person name="Zhang Y."/>
            <person name="Marsh G.A."/>
            <person name="Crameri G."/>
            <person name="Broder C.C."/>
            <person name="Frey K.G."/>
            <person name="Wang L.F."/>
            <person name="Wang J."/>
        </authorList>
    </citation>
    <scope>NUCLEOTIDE SEQUENCE [LARGE SCALE GENOMIC DNA]</scope>
</reference>
<keyword evidence="3" id="KW-1280">Immunoglobulin</keyword>
<dbReference type="PANTHER" id="PTHR23266">
    <property type="entry name" value="IMMUNOGLOBULIN HEAVY CHAIN"/>
    <property type="match status" value="1"/>
</dbReference>
<gene>
    <name evidence="6" type="ORF">MDA_GLEAN10000475</name>
</gene>
<evidence type="ECO:0000313" key="7">
    <source>
        <dbReference type="Proteomes" id="UP000010556"/>
    </source>
</evidence>
<feature type="region of interest" description="Disordered" evidence="4">
    <location>
        <begin position="221"/>
        <end position="240"/>
    </location>
</feature>
<keyword evidence="1" id="KW-0391">Immunity</keyword>
<dbReference type="Proteomes" id="UP000010556">
    <property type="component" value="Unassembled WGS sequence"/>
</dbReference>
<evidence type="ECO:0000259" key="5">
    <source>
        <dbReference type="PROSITE" id="PS50835"/>
    </source>
</evidence>
<dbReference type="SMART" id="SM00409">
    <property type="entry name" value="IG"/>
    <property type="match status" value="1"/>
</dbReference>
<evidence type="ECO:0000256" key="1">
    <source>
        <dbReference type="ARBA" id="ARBA00022859"/>
    </source>
</evidence>
<evidence type="ECO:0000256" key="4">
    <source>
        <dbReference type="SAM" id="MobiDB-lite"/>
    </source>
</evidence>